<accession>A0ABU1JHL6</accession>
<reference evidence="4 5" key="1">
    <citation type="submission" date="2023-07" db="EMBL/GenBank/DDBJ databases">
        <title>Sequencing the genomes of 1000 actinobacteria strains.</title>
        <authorList>
            <person name="Klenk H.-P."/>
        </authorList>
    </citation>
    <scope>NUCLEOTIDE SEQUENCE [LARGE SCALE GENOMIC DNA]</scope>
    <source>
        <strain evidence="4 5">DSM 14555</strain>
    </source>
</reference>
<dbReference type="EMBL" id="JAVDQF010000001">
    <property type="protein sequence ID" value="MDR6270857.1"/>
    <property type="molecule type" value="Genomic_DNA"/>
</dbReference>
<dbReference type="Pfam" id="PF00144">
    <property type="entry name" value="Beta-lactamase"/>
    <property type="match status" value="1"/>
</dbReference>
<gene>
    <name evidence="4" type="ORF">JOE69_003095</name>
</gene>
<evidence type="ECO:0000256" key="1">
    <source>
        <dbReference type="ARBA" id="ARBA00004370"/>
    </source>
</evidence>
<dbReference type="InterPro" id="IPR012338">
    <property type="entry name" value="Beta-lactam/transpept-like"/>
</dbReference>
<evidence type="ECO:0000259" key="3">
    <source>
        <dbReference type="Pfam" id="PF00144"/>
    </source>
</evidence>
<dbReference type="InterPro" id="IPR050491">
    <property type="entry name" value="AmpC-like"/>
</dbReference>
<dbReference type="PANTHER" id="PTHR46825:SF11">
    <property type="entry name" value="PENICILLIN-BINDING PROTEIN 4"/>
    <property type="match status" value="1"/>
</dbReference>
<comment type="subcellular location">
    <subcellularLocation>
        <location evidence="1">Membrane</location>
    </subcellularLocation>
</comment>
<evidence type="ECO:0000256" key="2">
    <source>
        <dbReference type="ARBA" id="ARBA00023136"/>
    </source>
</evidence>
<keyword evidence="5" id="KW-1185">Reference proteome</keyword>
<evidence type="ECO:0000313" key="4">
    <source>
        <dbReference type="EMBL" id="MDR6270857.1"/>
    </source>
</evidence>
<protein>
    <submittedName>
        <fullName evidence="4">CubicO group peptidase (Beta-lactamase class C family)</fullName>
    </submittedName>
</protein>
<dbReference type="SUPFAM" id="SSF56601">
    <property type="entry name" value="beta-lactamase/transpeptidase-like"/>
    <property type="match status" value="1"/>
</dbReference>
<comment type="caution">
    <text evidence="4">The sequence shown here is derived from an EMBL/GenBank/DDBJ whole genome shotgun (WGS) entry which is preliminary data.</text>
</comment>
<evidence type="ECO:0000313" key="5">
    <source>
        <dbReference type="Proteomes" id="UP001185069"/>
    </source>
</evidence>
<dbReference type="PANTHER" id="PTHR46825">
    <property type="entry name" value="D-ALANYL-D-ALANINE-CARBOXYPEPTIDASE/ENDOPEPTIDASE AMPH"/>
    <property type="match status" value="1"/>
</dbReference>
<proteinExistence type="predicted"/>
<dbReference type="Gene3D" id="3.40.710.10">
    <property type="entry name" value="DD-peptidase/beta-lactamase superfamily"/>
    <property type="match status" value="1"/>
</dbReference>
<organism evidence="4 5">
    <name type="scientific">Arthrobacter russicus</name>
    <dbReference type="NCBI Taxonomy" id="172040"/>
    <lineage>
        <taxon>Bacteria</taxon>
        <taxon>Bacillati</taxon>
        <taxon>Actinomycetota</taxon>
        <taxon>Actinomycetes</taxon>
        <taxon>Micrococcales</taxon>
        <taxon>Micrococcaceae</taxon>
        <taxon>Arthrobacter</taxon>
    </lineage>
</organism>
<name>A0ABU1JHL6_9MICC</name>
<dbReference type="RefSeq" id="WP_309800198.1">
    <property type="nucleotide sequence ID" value="NZ_BAAAHY010000006.1"/>
</dbReference>
<keyword evidence="2" id="KW-0472">Membrane</keyword>
<sequence>MVSSTAGNSAEFTVEAEAAFGFAHRGYRVPNSLDTRFAIASGTKGLTALAVAGLIRLGILDFNTPARQLLGRDLPLIDDQVTVGQVLAHRSGTDDYFDEEAAGSITDYVLPVPVHQLVGSEDYLRVLDGFPQKFRPDERFSYCNSGYAVLALLAERASRLPFAELLESLVCRPAGMLRTGFVRSDELPADAAIGYLPLPDVDRSNVFHLPVLGSGDGGLYSTSGDLRRFWSALYSGAIVPAELLGELFQPQSEIPDRGLAYGRGFWLRPETGTVILEGYDAGVSFRSWRDPVAQRTVIVLANSSDGAWPMAAAIADFFR</sequence>
<dbReference type="Proteomes" id="UP001185069">
    <property type="component" value="Unassembled WGS sequence"/>
</dbReference>
<dbReference type="InterPro" id="IPR001466">
    <property type="entry name" value="Beta-lactam-related"/>
</dbReference>
<feature type="domain" description="Beta-lactamase-related" evidence="3">
    <location>
        <begin position="16"/>
        <end position="310"/>
    </location>
</feature>